<keyword evidence="10" id="KW-0804">Transcription</keyword>
<evidence type="ECO:0000256" key="7">
    <source>
        <dbReference type="ARBA" id="ARBA00022833"/>
    </source>
</evidence>
<keyword evidence="8" id="KW-0805">Transcription regulation</keyword>
<protein>
    <submittedName>
        <fullName evidence="11">Transcriptional repressor</fullName>
    </submittedName>
</protein>
<evidence type="ECO:0000256" key="8">
    <source>
        <dbReference type="ARBA" id="ARBA00023015"/>
    </source>
</evidence>
<evidence type="ECO:0000256" key="9">
    <source>
        <dbReference type="ARBA" id="ARBA00023125"/>
    </source>
</evidence>
<name>A0ABN2X039_9MICO</name>
<keyword evidence="12" id="KW-1185">Reference proteome</keyword>
<keyword evidence="5" id="KW-0678">Repressor</keyword>
<evidence type="ECO:0000256" key="3">
    <source>
        <dbReference type="ARBA" id="ARBA00011738"/>
    </source>
</evidence>
<keyword evidence="7" id="KW-0862">Zinc</keyword>
<keyword evidence="4" id="KW-0963">Cytoplasm</keyword>
<dbReference type="EMBL" id="BAAAPZ010000012">
    <property type="protein sequence ID" value="GAA2102066.1"/>
    <property type="molecule type" value="Genomic_DNA"/>
</dbReference>
<dbReference type="Proteomes" id="UP001500984">
    <property type="component" value="Unassembled WGS sequence"/>
</dbReference>
<dbReference type="SUPFAM" id="SSF46785">
    <property type="entry name" value="Winged helix' DNA-binding domain"/>
    <property type="match status" value="1"/>
</dbReference>
<comment type="subunit">
    <text evidence="3">Homodimer.</text>
</comment>
<accession>A0ABN2X039</accession>
<dbReference type="RefSeq" id="WP_344337637.1">
    <property type="nucleotide sequence ID" value="NZ_BAAAPZ010000012.1"/>
</dbReference>
<gene>
    <name evidence="11" type="ORF">GCM10009823_25300</name>
</gene>
<evidence type="ECO:0000256" key="10">
    <source>
        <dbReference type="ARBA" id="ARBA00023163"/>
    </source>
</evidence>
<dbReference type="CDD" id="cd07153">
    <property type="entry name" value="Fur_like"/>
    <property type="match status" value="1"/>
</dbReference>
<evidence type="ECO:0000256" key="1">
    <source>
        <dbReference type="ARBA" id="ARBA00004496"/>
    </source>
</evidence>
<dbReference type="Gene3D" id="3.30.1490.190">
    <property type="match status" value="1"/>
</dbReference>
<evidence type="ECO:0000256" key="6">
    <source>
        <dbReference type="ARBA" id="ARBA00022723"/>
    </source>
</evidence>
<evidence type="ECO:0000313" key="12">
    <source>
        <dbReference type="Proteomes" id="UP001500984"/>
    </source>
</evidence>
<dbReference type="Pfam" id="PF01475">
    <property type="entry name" value="FUR"/>
    <property type="match status" value="1"/>
</dbReference>
<organism evidence="11 12">
    <name type="scientific">Brevibacterium salitolerans</name>
    <dbReference type="NCBI Taxonomy" id="1403566"/>
    <lineage>
        <taxon>Bacteria</taxon>
        <taxon>Bacillati</taxon>
        <taxon>Actinomycetota</taxon>
        <taxon>Actinomycetes</taxon>
        <taxon>Micrococcales</taxon>
        <taxon>Brevibacteriaceae</taxon>
        <taxon>Brevibacterium</taxon>
    </lineage>
</organism>
<comment type="similarity">
    <text evidence="2">Belongs to the Fur family.</text>
</comment>
<dbReference type="InterPro" id="IPR036388">
    <property type="entry name" value="WH-like_DNA-bd_sf"/>
</dbReference>
<dbReference type="PANTHER" id="PTHR33202">
    <property type="entry name" value="ZINC UPTAKE REGULATION PROTEIN"/>
    <property type="match status" value="1"/>
</dbReference>
<dbReference type="InterPro" id="IPR036390">
    <property type="entry name" value="WH_DNA-bd_sf"/>
</dbReference>
<dbReference type="InterPro" id="IPR043135">
    <property type="entry name" value="Fur_C"/>
</dbReference>
<comment type="subcellular location">
    <subcellularLocation>
        <location evidence="1">Cytoplasm</location>
    </subcellularLocation>
</comment>
<comment type="caution">
    <text evidence="11">The sequence shown here is derived from an EMBL/GenBank/DDBJ whole genome shotgun (WGS) entry which is preliminary data.</text>
</comment>
<evidence type="ECO:0000256" key="4">
    <source>
        <dbReference type="ARBA" id="ARBA00022490"/>
    </source>
</evidence>
<keyword evidence="6" id="KW-0479">Metal-binding</keyword>
<sequence length="130" mass="14359">MSEPPRARRRTAQKKAVGEALEAADGFVSAQELHRRLTDEGRTAGLATVYRQLNTLADDGEAHVVTTSTGQLFRACENGAHHHHLICERCGRAVEVTPPLESWLPRIAEENGFSLTRHQVEVFGLCADCR</sequence>
<proteinExistence type="inferred from homology"/>
<evidence type="ECO:0000256" key="2">
    <source>
        <dbReference type="ARBA" id="ARBA00007957"/>
    </source>
</evidence>
<dbReference type="PANTHER" id="PTHR33202:SF2">
    <property type="entry name" value="FERRIC UPTAKE REGULATION PROTEIN"/>
    <property type="match status" value="1"/>
</dbReference>
<evidence type="ECO:0000313" key="11">
    <source>
        <dbReference type="EMBL" id="GAA2102066.1"/>
    </source>
</evidence>
<keyword evidence="9" id="KW-0238">DNA-binding</keyword>
<dbReference type="InterPro" id="IPR002481">
    <property type="entry name" value="FUR"/>
</dbReference>
<evidence type="ECO:0000256" key="5">
    <source>
        <dbReference type="ARBA" id="ARBA00022491"/>
    </source>
</evidence>
<reference evidence="11 12" key="1">
    <citation type="journal article" date="2019" name="Int. J. Syst. Evol. Microbiol.">
        <title>The Global Catalogue of Microorganisms (GCM) 10K type strain sequencing project: providing services to taxonomists for standard genome sequencing and annotation.</title>
        <authorList>
            <consortium name="The Broad Institute Genomics Platform"/>
            <consortium name="The Broad Institute Genome Sequencing Center for Infectious Disease"/>
            <person name="Wu L."/>
            <person name="Ma J."/>
        </authorList>
    </citation>
    <scope>NUCLEOTIDE SEQUENCE [LARGE SCALE GENOMIC DNA]</scope>
    <source>
        <strain evidence="11 12">JCM 15900</strain>
    </source>
</reference>
<dbReference type="Gene3D" id="1.10.10.10">
    <property type="entry name" value="Winged helix-like DNA-binding domain superfamily/Winged helix DNA-binding domain"/>
    <property type="match status" value="1"/>
</dbReference>